<dbReference type="InterPro" id="IPR029039">
    <property type="entry name" value="Flavoprotein-like_sf"/>
</dbReference>
<keyword evidence="3" id="KW-1185">Reference proteome</keyword>
<dbReference type="Gene3D" id="3.40.50.360">
    <property type="match status" value="1"/>
</dbReference>
<organism evidence="2 3">
    <name type="scientific">Aureispira anguillae</name>
    <dbReference type="NCBI Taxonomy" id="2864201"/>
    <lineage>
        <taxon>Bacteria</taxon>
        <taxon>Pseudomonadati</taxon>
        <taxon>Bacteroidota</taxon>
        <taxon>Saprospiria</taxon>
        <taxon>Saprospirales</taxon>
        <taxon>Saprospiraceae</taxon>
        <taxon>Aureispira</taxon>
    </lineage>
</organism>
<dbReference type="InterPro" id="IPR050712">
    <property type="entry name" value="NAD(P)H-dep_reductase"/>
</dbReference>
<proteinExistence type="predicted"/>
<accession>A0A915YGE0</accession>
<dbReference type="Pfam" id="PF03358">
    <property type="entry name" value="FMN_red"/>
    <property type="match status" value="1"/>
</dbReference>
<dbReference type="GO" id="GO:0016491">
    <property type="term" value="F:oxidoreductase activity"/>
    <property type="evidence" value="ECO:0007669"/>
    <property type="project" value="InterPro"/>
</dbReference>
<sequence length="180" mass="20136">MITVFSGTNRKNSRTHIIAQYIYQTLKEQSNEEVRFFSMEELPTDLFHADMYSEAGQSKALSSIQDEYLIPANKFYFVVPEYNGGIPGALKLFIDACSVRQYAASFHGGKKAALVGVSSGRSGALRGLEYMTGFLNYLTISVLPNKLPISSIETLLEKDQLVDKETQKVVQAQITEFLNF</sequence>
<dbReference type="GO" id="GO:0010181">
    <property type="term" value="F:FMN binding"/>
    <property type="evidence" value="ECO:0007669"/>
    <property type="project" value="TreeGrafter"/>
</dbReference>
<gene>
    <name evidence="2" type="ORF">AsAng_0032060</name>
</gene>
<dbReference type="AlphaFoldDB" id="A0A915YGE0"/>
<dbReference type="Proteomes" id="UP001060919">
    <property type="component" value="Chromosome"/>
</dbReference>
<dbReference type="PANTHER" id="PTHR30543">
    <property type="entry name" value="CHROMATE REDUCTASE"/>
    <property type="match status" value="1"/>
</dbReference>
<dbReference type="GO" id="GO:0005829">
    <property type="term" value="C:cytosol"/>
    <property type="evidence" value="ECO:0007669"/>
    <property type="project" value="TreeGrafter"/>
</dbReference>
<reference evidence="2" key="1">
    <citation type="submission" date="2022-09" db="EMBL/GenBank/DDBJ databases">
        <title>Aureispira anguillicida sp. nov., isolated from Leptocephalus of Japanese eel Anguilla japonica.</title>
        <authorList>
            <person name="Yuasa K."/>
            <person name="Mekata T."/>
            <person name="Ikunari K."/>
        </authorList>
    </citation>
    <scope>NUCLEOTIDE SEQUENCE</scope>
    <source>
        <strain evidence="2">EL160426</strain>
    </source>
</reference>
<evidence type="ECO:0000313" key="3">
    <source>
        <dbReference type="Proteomes" id="UP001060919"/>
    </source>
</evidence>
<dbReference type="InterPro" id="IPR005025">
    <property type="entry name" value="FMN_Rdtase-like_dom"/>
</dbReference>
<feature type="domain" description="NADPH-dependent FMN reductase-like" evidence="1">
    <location>
        <begin position="2"/>
        <end position="149"/>
    </location>
</feature>
<evidence type="ECO:0000313" key="2">
    <source>
        <dbReference type="EMBL" id="BDS12483.1"/>
    </source>
</evidence>
<name>A0A915YGE0_9BACT</name>
<protein>
    <submittedName>
        <fullName evidence="2">NAD(P)H-dependent oxidoreductase</fullName>
    </submittedName>
</protein>
<evidence type="ECO:0000259" key="1">
    <source>
        <dbReference type="Pfam" id="PF03358"/>
    </source>
</evidence>
<dbReference type="SUPFAM" id="SSF52218">
    <property type="entry name" value="Flavoproteins"/>
    <property type="match status" value="1"/>
</dbReference>
<dbReference type="PANTHER" id="PTHR30543:SF21">
    <property type="entry name" value="NAD(P)H-DEPENDENT FMN REDUCTASE LOT6"/>
    <property type="match status" value="1"/>
</dbReference>
<dbReference type="RefSeq" id="WP_264793549.1">
    <property type="nucleotide sequence ID" value="NZ_AP026867.1"/>
</dbReference>
<dbReference type="EMBL" id="AP026867">
    <property type="protein sequence ID" value="BDS12483.1"/>
    <property type="molecule type" value="Genomic_DNA"/>
</dbReference>
<dbReference type="KEGG" id="aup:AsAng_0032060"/>